<feature type="non-terminal residue" evidence="2">
    <location>
        <position position="260"/>
    </location>
</feature>
<feature type="compositionally biased region" description="Polar residues" evidence="1">
    <location>
        <begin position="67"/>
        <end position="88"/>
    </location>
</feature>
<name>A0AAN9AB08_HALRR</name>
<dbReference type="Proteomes" id="UP001381693">
    <property type="component" value="Unassembled WGS sequence"/>
</dbReference>
<protein>
    <submittedName>
        <fullName evidence="2">Uncharacterized protein</fullName>
    </submittedName>
</protein>
<feature type="compositionally biased region" description="Polar residues" evidence="1">
    <location>
        <begin position="96"/>
        <end position="113"/>
    </location>
</feature>
<feature type="region of interest" description="Disordered" evidence="1">
    <location>
        <begin position="225"/>
        <end position="260"/>
    </location>
</feature>
<feature type="region of interest" description="Disordered" evidence="1">
    <location>
        <begin position="1"/>
        <end position="209"/>
    </location>
</feature>
<evidence type="ECO:0000313" key="2">
    <source>
        <dbReference type="EMBL" id="KAK7081353.1"/>
    </source>
</evidence>
<feature type="compositionally biased region" description="Basic and acidic residues" evidence="1">
    <location>
        <begin position="114"/>
        <end position="129"/>
    </location>
</feature>
<feature type="compositionally biased region" description="Basic residues" evidence="1">
    <location>
        <begin position="249"/>
        <end position="260"/>
    </location>
</feature>
<dbReference type="EMBL" id="JAXCGZ010005185">
    <property type="protein sequence ID" value="KAK7081353.1"/>
    <property type="molecule type" value="Genomic_DNA"/>
</dbReference>
<dbReference type="AlphaFoldDB" id="A0AAN9AB08"/>
<feature type="compositionally biased region" description="Basic and acidic residues" evidence="1">
    <location>
        <begin position="1"/>
        <end position="19"/>
    </location>
</feature>
<evidence type="ECO:0000313" key="3">
    <source>
        <dbReference type="Proteomes" id="UP001381693"/>
    </source>
</evidence>
<evidence type="ECO:0000256" key="1">
    <source>
        <dbReference type="SAM" id="MobiDB-lite"/>
    </source>
</evidence>
<proteinExistence type="predicted"/>
<feature type="non-terminal residue" evidence="2">
    <location>
        <position position="1"/>
    </location>
</feature>
<reference evidence="2 3" key="1">
    <citation type="submission" date="2023-11" db="EMBL/GenBank/DDBJ databases">
        <title>Halocaridina rubra genome assembly.</title>
        <authorList>
            <person name="Smith C."/>
        </authorList>
    </citation>
    <scope>NUCLEOTIDE SEQUENCE [LARGE SCALE GENOMIC DNA]</scope>
    <source>
        <strain evidence="2">EP-1</strain>
        <tissue evidence="2">Whole</tissue>
    </source>
</reference>
<feature type="compositionally biased region" description="Basic and acidic residues" evidence="1">
    <location>
        <begin position="173"/>
        <end position="186"/>
    </location>
</feature>
<accession>A0AAN9AB08</accession>
<sequence>YNPLPDRTRYRPRGEEAEHSGAVPDPKAKNNSIFDKMFRRGNGMCIGGGNSSKSPVGPSDLSETKLVGSSRSTNIDNHPTPVPRQNQPVPKPRTIMSGNVGLNHSPQPRNTHSQPEHQHQPRNDLDIQRHKGARSLRGDVEVSRFGSDRTLDSDCSSIGGRRPSADTISTYLSDDHNQHSRSHNIDESDAVGGPPVDQFFGLESDDESMDDDVFDVDEEVCKVMRGAVGNTSPVRSPSPPHGAQGLFHHGQHPGRARSQK</sequence>
<gene>
    <name evidence="2" type="ORF">SK128_013907</name>
</gene>
<feature type="compositionally biased region" description="Basic and acidic residues" evidence="1">
    <location>
        <begin position="136"/>
        <end position="152"/>
    </location>
</feature>
<comment type="caution">
    <text evidence="2">The sequence shown here is derived from an EMBL/GenBank/DDBJ whole genome shotgun (WGS) entry which is preliminary data.</text>
</comment>
<organism evidence="2 3">
    <name type="scientific">Halocaridina rubra</name>
    <name type="common">Hawaiian red shrimp</name>
    <dbReference type="NCBI Taxonomy" id="373956"/>
    <lineage>
        <taxon>Eukaryota</taxon>
        <taxon>Metazoa</taxon>
        <taxon>Ecdysozoa</taxon>
        <taxon>Arthropoda</taxon>
        <taxon>Crustacea</taxon>
        <taxon>Multicrustacea</taxon>
        <taxon>Malacostraca</taxon>
        <taxon>Eumalacostraca</taxon>
        <taxon>Eucarida</taxon>
        <taxon>Decapoda</taxon>
        <taxon>Pleocyemata</taxon>
        <taxon>Caridea</taxon>
        <taxon>Atyoidea</taxon>
        <taxon>Atyidae</taxon>
        <taxon>Halocaridina</taxon>
    </lineage>
</organism>
<keyword evidence="3" id="KW-1185">Reference proteome</keyword>